<dbReference type="Proteomes" id="UP000320643">
    <property type="component" value="Unassembled WGS sequence"/>
</dbReference>
<sequence length="128" mass="14306">MKKINAKALVLLVMMLCLTACSSDDDAVAPILQDYKQLILGKWFIKGGTINGGAFQNYVHDCPSNRDYQEFFADGDIKFVGYNTDCEANDTQTDMWFVEGETLNITSFDPIVADMAYTIVTLNENELV</sequence>
<dbReference type="AlphaFoldDB" id="A0A552V474"/>
<reference evidence="3 4" key="1">
    <citation type="submission" date="2019-07" db="EMBL/GenBank/DDBJ databases">
        <title>Flavobacterium sp. nov., isolated from glacier ice.</title>
        <authorList>
            <person name="Liu Q."/>
            <person name="Xin Y.-H."/>
        </authorList>
    </citation>
    <scope>NUCLEOTIDE SEQUENCE [LARGE SCALE GENOMIC DNA]</scope>
    <source>
        <strain evidence="3 4">ZT4R6</strain>
    </source>
</reference>
<accession>A0A552V474</accession>
<proteinExistence type="predicted"/>
<evidence type="ECO:0000256" key="1">
    <source>
        <dbReference type="SAM" id="SignalP"/>
    </source>
</evidence>
<evidence type="ECO:0000259" key="2">
    <source>
        <dbReference type="Pfam" id="PF13648"/>
    </source>
</evidence>
<protein>
    <recommendedName>
        <fullName evidence="2">Lipocalin-like domain-containing protein</fullName>
    </recommendedName>
</protein>
<organism evidence="3 4">
    <name type="scientific">Flavobacterium zepuense</name>
    <dbReference type="NCBI Taxonomy" id="2593302"/>
    <lineage>
        <taxon>Bacteria</taxon>
        <taxon>Pseudomonadati</taxon>
        <taxon>Bacteroidota</taxon>
        <taxon>Flavobacteriia</taxon>
        <taxon>Flavobacteriales</taxon>
        <taxon>Flavobacteriaceae</taxon>
        <taxon>Flavobacterium</taxon>
    </lineage>
</organism>
<dbReference type="Pfam" id="PF13648">
    <property type="entry name" value="Lipocalin_4"/>
    <property type="match status" value="1"/>
</dbReference>
<feature type="domain" description="Lipocalin-like" evidence="2">
    <location>
        <begin position="39"/>
        <end position="128"/>
    </location>
</feature>
<feature type="chain" id="PRO_5022012219" description="Lipocalin-like domain-containing protein" evidence="1">
    <location>
        <begin position="23"/>
        <end position="128"/>
    </location>
</feature>
<gene>
    <name evidence="3" type="ORF">FMM05_08235</name>
</gene>
<comment type="caution">
    <text evidence="3">The sequence shown here is derived from an EMBL/GenBank/DDBJ whole genome shotgun (WGS) entry which is preliminary data.</text>
</comment>
<feature type="signal peptide" evidence="1">
    <location>
        <begin position="1"/>
        <end position="22"/>
    </location>
</feature>
<evidence type="ECO:0000313" key="3">
    <source>
        <dbReference type="EMBL" id="TRW25284.1"/>
    </source>
</evidence>
<dbReference type="EMBL" id="VJVZ01000004">
    <property type="protein sequence ID" value="TRW25284.1"/>
    <property type="molecule type" value="Genomic_DNA"/>
</dbReference>
<evidence type="ECO:0000313" key="4">
    <source>
        <dbReference type="Proteomes" id="UP000320643"/>
    </source>
</evidence>
<keyword evidence="1" id="KW-0732">Signal</keyword>
<dbReference type="InterPro" id="IPR024311">
    <property type="entry name" value="Lipocalin-like"/>
</dbReference>
<keyword evidence="4" id="KW-1185">Reference proteome</keyword>
<name>A0A552V474_9FLAO</name>
<dbReference type="OrthoDB" id="1356223at2"/>
<dbReference type="RefSeq" id="WP_143372865.1">
    <property type="nucleotide sequence ID" value="NZ_VJVZ01000004.1"/>
</dbReference>